<reference evidence="2" key="1">
    <citation type="submission" date="2016-10" db="EMBL/GenBank/DDBJ databases">
        <authorList>
            <person name="Varghese N."/>
            <person name="Submissions S."/>
        </authorList>
    </citation>
    <scope>NUCLEOTIDE SEQUENCE [LARGE SCALE GENOMIC DNA]</scope>
    <source>
        <strain evidence="2">DSM 17616</strain>
    </source>
</reference>
<proteinExistence type="predicted"/>
<evidence type="ECO:0000313" key="1">
    <source>
        <dbReference type="EMBL" id="SEI13325.1"/>
    </source>
</evidence>
<keyword evidence="2" id="KW-1185">Reference proteome</keyword>
<organism evidence="1 2">
    <name type="scientific">Rheinheimera pacifica</name>
    <dbReference type="NCBI Taxonomy" id="173990"/>
    <lineage>
        <taxon>Bacteria</taxon>
        <taxon>Pseudomonadati</taxon>
        <taxon>Pseudomonadota</taxon>
        <taxon>Gammaproteobacteria</taxon>
        <taxon>Chromatiales</taxon>
        <taxon>Chromatiaceae</taxon>
        <taxon>Rheinheimera</taxon>
    </lineage>
</organism>
<gene>
    <name evidence="1" type="ORF">SAMN05660691_04080</name>
</gene>
<protein>
    <submittedName>
        <fullName evidence="1">Uncharacterized protein</fullName>
    </submittedName>
</protein>
<sequence length="41" mass="4763">MSNSLYEQLIALEDEYVALSLTYEKSCSFEMAFISRVTHDQ</sequence>
<dbReference type="RefSeq" id="WP_281246205.1">
    <property type="nucleotide sequence ID" value="NZ_FNXF01000028.1"/>
</dbReference>
<dbReference type="AlphaFoldDB" id="A0A1H6NDT9"/>
<dbReference type="Proteomes" id="UP000199371">
    <property type="component" value="Unassembled WGS sequence"/>
</dbReference>
<dbReference type="EMBL" id="FNXF01000028">
    <property type="protein sequence ID" value="SEI13325.1"/>
    <property type="molecule type" value="Genomic_DNA"/>
</dbReference>
<name>A0A1H6NDT9_9GAMM</name>
<evidence type="ECO:0000313" key="2">
    <source>
        <dbReference type="Proteomes" id="UP000199371"/>
    </source>
</evidence>
<accession>A0A1H6NDT9</accession>